<dbReference type="InterPro" id="IPR000086">
    <property type="entry name" value="NUDIX_hydrolase_dom"/>
</dbReference>
<evidence type="ECO:0000256" key="1">
    <source>
        <dbReference type="ARBA" id="ARBA00001936"/>
    </source>
</evidence>
<comment type="catalytic activity">
    <reaction evidence="9">
        <text>a 5'-end (N(7)-methyl 5'-triphosphoguanosine)-ribonucleoside in mRNA + H2O = N(7)-methyl-GDP + a 5'-end phospho-ribonucleoside in mRNA + 2 H(+)</text>
        <dbReference type="Rhea" id="RHEA:67484"/>
        <dbReference type="Rhea" id="RHEA-COMP:15692"/>
        <dbReference type="Rhea" id="RHEA-COMP:17167"/>
        <dbReference type="ChEBI" id="CHEBI:15377"/>
        <dbReference type="ChEBI" id="CHEBI:15378"/>
        <dbReference type="ChEBI" id="CHEBI:63714"/>
        <dbReference type="ChEBI" id="CHEBI:138282"/>
        <dbReference type="ChEBI" id="CHEBI:156461"/>
        <dbReference type="EC" id="3.6.1.62"/>
    </reaction>
    <physiologicalReaction direction="left-to-right" evidence="9">
        <dbReference type="Rhea" id="RHEA:67485"/>
    </physiologicalReaction>
</comment>
<keyword evidence="7" id="KW-0694">RNA-binding</keyword>
<evidence type="ECO:0000313" key="13">
    <source>
        <dbReference type="EMBL" id="CBY08878.1"/>
    </source>
</evidence>
<dbReference type="PROSITE" id="PS00893">
    <property type="entry name" value="NUDIX_BOX"/>
    <property type="match status" value="1"/>
</dbReference>
<evidence type="ECO:0000256" key="5">
    <source>
        <dbReference type="ARBA" id="ARBA00022723"/>
    </source>
</evidence>
<evidence type="ECO:0000259" key="12">
    <source>
        <dbReference type="PROSITE" id="PS51462"/>
    </source>
</evidence>
<sequence>MERYLDRVQATPERGNNAPESSQNSAPAIREIKISGKPIPEVIMDDLCARFLLNIPDSERLDMIRLMFQIELAHWFYIDFYRVEDKNLPEMRLPQFAARIFHAYPFLIHGDETSVSVLISNWKEYKKEVPTFGAIIMDKKMTHCILVQGNSERASWGFPKGKVNIDESPEKCAAREVLEEVGYDVSPLMDKKNFIEVDLAGQINRLYLCPGCPLKTEFVTQTRNEISNIKWFPIDALPLHKKDTSSKEKLGMGSQNFYMVTPFASQLKHWIQRQQFTMGNNKKTPRRNNKRNQQESDEDIKDIPPQHSSYIQKPKQVKKIIQRSRADQRASEATDSSDEDNNSGRADGLKVSPGAAKRILKKHWPKEDCKDIAQSYQRTNLMPDRALHTRKNPKSTDLQAKQKQQNLNSQGEFIPEAWRNFSFDMNKIRAAMFQ</sequence>
<dbReference type="Pfam" id="PF05026">
    <property type="entry name" value="DCP2"/>
    <property type="match status" value="1"/>
</dbReference>
<protein>
    <recommendedName>
        <fullName evidence="10">mRNA-decapping enzyme 2</fullName>
    </recommendedName>
</protein>
<evidence type="ECO:0000313" key="14">
    <source>
        <dbReference type="Proteomes" id="UP000001307"/>
    </source>
</evidence>
<dbReference type="CDD" id="cd03672">
    <property type="entry name" value="NUDIX_Dcp2p_Nudt20"/>
    <property type="match status" value="1"/>
</dbReference>
<evidence type="ECO:0000256" key="4">
    <source>
        <dbReference type="ARBA" id="ARBA00022490"/>
    </source>
</evidence>
<gene>
    <name evidence="13" type="ORF">GSOID_T00005719001</name>
</gene>
<feature type="region of interest" description="Disordered" evidence="11">
    <location>
        <begin position="276"/>
        <end position="354"/>
    </location>
</feature>
<proteinExistence type="inferred from homology"/>
<dbReference type="EMBL" id="FN653033">
    <property type="protein sequence ID" value="CBY08878.1"/>
    <property type="molecule type" value="Genomic_DNA"/>
</dbReference>
<dbReference type="InterPro" id="IPR020084">
    <property type="entry name" value="NUDIX_hydrolase_CS"/>
</dbReference>
<dbReference type="GO" id="GO:0030145">
    <property type="term" value="F:manganese ion binding"/>
    <property type="evidence" value="ECO:0007669"/>
    <property type="project" value="InterPro"/>
</dbReference>
<comment type="cofactor">
    <cofactor evidence="1">
        <name>Mn(2+)</name>
        <dbReference type="ChEBI" id="CHEBI:29035"/>
    </cofactor>
</comment>
<dbReference type="FunCoup" id="E4XAW9">
    <property type="interactions" value="74"/>
</dbReference>
<organism evidence="13">
    <name type="scientific">Oikopleura dioica</name>
    <name type="common">Tunicate</name>
    <dbReference type="NCBI Taxonomy" id="34765"/>
    <lineage>
        <taxon>Eukaryota</taxon>
        <taxon>Metazoa</taxon>
        <taxon>Chordata</taxon>
        <taxon>Tunicata</taxon>
        <taxon>Appendicularia</taxon>
        <taxon>Copelata</taxon>
        <taxon>Oikopleuridae</taxon>
        <taxon>Oikopleura</taxon>
    </lineage>
</organism>
<evidence type="ECO:0000256" key="2">
    <source>
        <dbReference type="ARBA" id="ARBA00004496"/>
    </source>
</evidence>
<dbReference type="InterPro" id="IPR044099">
    <property type="entry name" value="Dcp2_NUDIX"/>
</dbReference>
<comment type="similarity">
    <text evidence="3">Belongs to the Nudix hydrolase family. DCP2 subfamily.</text>
</comment>
<evidence type="ECO:0000256" key="3">
    <source>
        <dbReference type="ARBA" id="ARBA00005279"/>
    </source>
</evidence>
<keyword evidence="6" id="KW-0378">Hydrolase</keyword>
<evidence type="ECO:0000256" key="11">
    <source>
        <dbReference type="SAM" id="MobiDB-lite"/>
    </source>
</evidence>
<dbReference type="AlphaFoldDB" id="E4XAW9"/>
<evidence type="ECO:0000256" key="8">
    <source>
        <dbReference type="ARBA" id="ARBA00023211"/>
    </source>
</evidence>
<dbReference type="SUPFAM" id="SSF140586">
    <property type="entry name" value="Dcp2 domain-like"/>
    <property type="match status" value="1"/>
</dbReference>
<evidence type="ECO:0000256" key="9">
    <source>
        <dbReference type="ARBA" id="ARBA00047661"/>
    </source>
</evidence>
<dbReference type="GO" id="GO:0000184">
    <property type="term" value="P:nuclear-transcribed mRNA catabolic process, nonsense-mediated decay"/>
    <property type="evidence" value="ECO:0007669"/>
    <property type="project" value="InterPro"/>
</dbReference>
<evidence type="ECO:0000256" key="6">
    <source>
        <dbReference type="ARBA" id="ARBA00022801"/>
    </source>
</evidence>
<dbReference type="SUPFAM" id="SSF55811">
    <property type="entry name" value="Nudix"/>
    <property type="match status" value="1"/>
</dbReference>
<dbReference type="PROSITE" id="PS51462">
    <property type="entry name" value="NUDIX"/>
    <property type="match status" value="1"/>
</dbReference>
<name>E4XAW9_OIKDI</name>
<dbReference type="InterPro" id="IPR015797">
    <property type="entry name" value="NUDIX_hydrolase-like_dom_sf"/>
</dbReference>
<dbReference type="Proteomes" id="UP000001307">
    <property type="component" value="Unassembled WGS sequence"/>
</dbReference>
<keyword evidence="14" id="KW-1185">Reference proteome</keyword>
<dbReference type="Gene3D" id="3.90.79.10">
    <property type="entry name" value="Nucleoside Triphosphate Pyrophosphohydrolase"/>
    <property type="match status" value="1"/>
</dbReference>
<dbReference type="PANTHER" id="PTHR23114">
    <property type="entry name" value="M7GPPPN-MRNA HYDROLASE"/>
    <property type="match status" value="1"/>
</dbReference>
<dbReference type="GO" id="GO:0140933">
    <property type="term" value="F:5'-(N(7)-methylguanosine 5'-triphospho)-[mRNA] hydrolase activity"/>
    <property type="evidence" value="ECO:0007669"/>
    <property type="project" value="UniProtKB-EC"/>
</dbReference>
<dbReference type="FunFam" id="3.90.79.10:FF:000003">
    <property type="entry name" value="M7GpppN-mRNA hydrolase isoform 2"/>
    <property type="match status" value="1"/>
</dbReference>
<feature type="region of interest" description="Disordered" evidence="11">
    <location>
        <begin position="1"/>
        <end position="29"/>
    </location>
</feature>
<evidence type="ECO:0000256" key="7">
    <source>
        <dbReference type="ARBA" id="ARBA00022884"/>
    </source>
</evidence>
<feature type="domain" description="Nudix hydrolase" evidence="12">
    <location>
        <begin position="127"/>
        <end position="254"/>
    </location>
</feature>
<evidence type="ECO:0000256" key="10">
    <source>
        <dbReference type="ARBA" id="ARBA00078183"/>
    </source>
</evidence>
<dbReference type="GO" id="GO:0000932">
    <property type="term" value="C:P-body"/>
    <property type="evidence" value="ECO:0007669"/>
    <property type="project" value="TreeGrafter"/>
</dbReference>
<keyword evidence="4" id="KW-0963">Cytoplasm</keyword>
<dbReference type="InterPro" id="IPR007722">
    <property type="entry name" value="DCP2_BoxA"/>
</dbReference>
<dbReference type="OrthoDB" id="18996at2759"/>
<keyword evidence="8" id="KW-0464">Manganese</keyword>
<keyword evidence="5" id="KW-0479">Metal-binding</keyword>
<dbReference type="InParanoid" id="E4XAW9"/>
<dbReference type="GO" id="GO:0000290">
    <property type="term" value="P:deadenylation-dependent decapping of nuclear-transcribed mRNA"/>
    <property type="evidence" value="ECO:0007669"/>
    <property type="project" value="InterPro"/>
</dbReference>
<accession>E4XAW9</accession>
<dbReference type="GO" id="GO:0003723">
    <property type="term" value="F:RNA binding"/>
    <property type="evidence" value="ECO:0007669"/>
    <property type="project" value="UniProtKB-KW"/>
</dbReference>
<dbReference type="InterPro" id="IPR036189">
    <property type="entry name" value="DCP2_BoxA_sf"/>
</dbReference>
<dbReference type="PANTHER" id="PTHR23114:SF17">
    <property type="entry name" value="M7GPPPN-MRNA HYDROLASE"/>
    <property type="match status" value="1"/>
</dbReference>
<reference evidence="13" key="1">
    <citation type="journal article" date="2010" name="Science">
        <title>Plasticity of animal genome architecture unmasked by rapid evolution of a pelagic tunicate.</title>
        <authorList>
            <person name="Denoeud F."/>
            <person name="Henriet S."/>
            <person name="Mungpakdee S."/>
            <person name="Aury J.M."/>
            <person name="Da Silva C."/>
            <person name="Brinkmann H."/>
            <person name="Mikhaleva J."/>
            <person name="Olsen L.C."/>
            <person name="Jubin C."/>
            <person name="Canestro C."/>
            <person name="Bouquet J.M."/>
            <person name="Danks G."/>
            <person name="Poulain J."/>
            <person name="Campsteijn C."/>
            <person name="Adamski M."/>
            <person name="Cross I."/>
            <person name="Yadetie F."/>
            <person name="Muffato M."/>
            <person name="Louis A."/>
            <person name="Butcher S."/>
            <person name="Tsagkogeorga G."/>
            <person name="Konrad A."/>
            <person name="Singh S."/>
            <person name="Jensen M.F."/>
            <person name="Cong E.H."/>
            <person name="Eikeseth-Otteraa H."/>
            <person name="Noel B."/>
            <person name="Anthouard V."/>
            <person name="Porcel B.M."/>
            <person name="Kachouri-Lafond R."/>
            <person name="Nishino A."/>
            <person name="Ugolini M."/>
            <person name="Chourrout P."/>
            <person name="Nishida H."/>
            <person name="Aasland R."/>
            <person name="Huzurbazar S."/>
            <person name="Westhof E."/>
            <person name="Delsuc F."/>
            <person name="Lehrach H."/>
            <person name="Reinhardt R."/>
            <person name="Weissenbach J."/>
            <person name="Roy S.W."/>
            <person name="Artiguenave F."/>
            <person name="Postlethwait J.H."/>
            <person name="Manak J.R."/>
            <person name="Thompson E.M."/>
            <person name="Jaillon O."/>
            <person name="Du Pasquier L."/>
            <person name="Boudinot P."/>
            <person name="Liberles D.A."/>
            <person name="Volff J.N."/>
            <person name="Philippe H."/>
            <person name="Lenhard B."/>
            <person name="Roest Crollius H."/>
            <person name="Wincker P."/>
            <person name="Chourrout D."/>
        </authorList>
    </citation>
    <scope>NUCLEOTIDE SEQUENCE [LARGE SCALE GENOMIC DNA]</scope>
</reference>
<comment type="subcellular location">
    <subcellularLocation>
        <location evidence="2">Cytoplasm</location>
    </subcellularLocation>
</comment>
<dbReference type="Gene3D" id="1.10.10.1050">
    <property type="entry name" value="Dcp2, box A domain"/>
    <property type="match status" value="1"/>
</dbReference>
<dbReference type="SMART" id="SM01125">
    <property type="entry name" value="DCP2"/>
    <property type="match status" value="1"/>
</dbReference>
<dbReference type="Pfam" id="PF00293">
    <property type="entry name" value="NUDIX"/>
    <property type="match status" value="1"/>
</dbReference>